<dbReference type="Proteomes" id="UP001055811">
    <property type="component" value="Linkage Group LG09"/>
</dbReference>
<evidence type="ECO:0000313" key="1">
    <source>
        <dbReference type="EMBL" id="KAI3688473.1"/>
    </source>
</evidence>
<dbReference type="EMBL" id="CM042017">
    <property type="protein sequence ID" value="KAI3688473.1"/>
    <property type="molecule type" value="Genomic_DNA"/>
</dbReference>
<sequence length="759" mass="86492">MALANYKNHSLIKGSNGCIMRLHKRETEIVDLQREGNMDVVDGRLFETEGGKGRKIYRAFAATVLVSVVWIWIYRGTQLPPVVAGLGSWFWIGIFAAELWFGLYWTLTQSVRWNPTHRRTFKHKLTQRFENELPGVDVFVCTADPVIEPPMMVISTVLSVMAYDYPPEKLSVYLSDDGGSELTFYALTQAAIFSKHWLPYCRNYKVEPLSPAAYFKSASHPSDTKHRQYFIVVQRLFEDMKNRIENVTEIGRVPEELRLEHQGFKEWDSFTSPRDHAAIVQILLDHNHDTEGHSLPKLVYMAREKRPEHFHNFKAGAMNALIRVSSMISNGPIILNVDCDMYSNSSDTIRDALCFFLDEEKGHEIAFVQYPQCFENITKNEVYGGSLRVLREVDFHGLDGVGGPLYVGTGCFHRRAILLGKSFGDRSTTDWKIENDKDGRDIKNIESLASCTFESDTQWGKEIGLKYGCPVEDVITGLSIHCRGWKSVFYNPKRHAFLGVAATTLDQTLVQHKRWSEGDLMILISKYSPAWFGLGRVHPGQLMGYLMYCLWATSSLPTVYYSIVPSLCLLNGVPLFPQVSSVWFLPYAYIIVSISAYDYLEFLWCGGTTRGWWNDRRIWLYKRTSSYLFALLDTILGSDLSFVISSKVADNDVHERYEKEMMEFGVSSPLSTTVATLSMVNLVCFLGFVIKSVLMDTRTRKEYYETMAIHMVLCISLVLLNVPLYLALFVRKDKGKIPHGVAIKSVSLALFISTIFAFL</sequence>
<reference evidence="2" key="1">
    <citation type="journal article" date="2022" name="Mol. Ecol. Resour.">
        <title>The genomes of chicory, endive, great burdock and yacon provide insights into Asteraceae palaeo-polyploidization history and plant inulin production.</title>
        <authorList>
            <person name="Fan W."/>
            <person name="Wang S."/>
            <person name="Wang H."/>
            <person name="Wang A."/>
            <person name="Jiang F."/>
            <person name="Liu H."/>
            <person name="Zhao H."/>
            <person name="Xu D."/>
            <person name="Zhang Y."/>
        </authorList>
    </citation>
    <scope>NUCLEOTIDE SEQUENCE [LARGE SCALE GENOMIC DNA]</scope>
    <source>
        <strain evidence="2">cv. Punajuju</strain>
    </source>
</reference>
<reference evidence="1 2" key="2">
    <citation type="journal article" date="2022" name="Mol. Ecol. Resour.">
        <title>The genomes of chicory, endive, great burdock and yacon provide insights into Asteraceae paleo-polyploidization history and plant inulin production.</title>
        <authorList>
            <person name="Fan W."/>
            <person name="Wang S."/>
            <person name="Wang H."/>
            <person name="Wang A."/>
            <person name="Jiang F."/>
            <person name="Liu H."/>
            <person name="Zhao H."/>
            <person name="Xu D."/>
            <person name="Zhang Y."/>
        </authorList>
    </citation>
    <scope>NUCLEOTIDE SEQUENCE [LARGE SCALE GENOMIC DNA]</scope>
    <source>
        <strain evidence="2">cv. Punajuju</strain>
        <tissue evidence="1">Leaves</tissue>
    </source>
</reference>
<organism evidence="1 2">
    <name type="scientific">Cichorium intybus</name>
    <name type="common">Chicory</name>
    <dbReference type="NCBI Taxonomy" id="13427"/>
    <lineage>
        <taxon>Eukaryota</taxon>
        <taxon>Viridiplantae</taxon>
        <taxon>Streptophyta</taxon>
        <taxon>Embryophyta</taxon>
        <taxon>Tracheophyta</taxon>
        <taxon>Spermatophyta</taxon>
        <taxon>Magnoliopsida</taxon>
        <taxon>eudicotyledons</taxon>
        <taxon>Gunneridae</taxon>
        <taxon>Pentapetalae</taxon>
        <taxon>asterids</taxon>
        <taxon>campanulids</taxon>
        <taxon>Asterales</taxon>
        <taxon>Asteraceae</taxon>
        <taxon>Cichorioideae</taxon>
        <taxon>Cichorieae</taxon>
        <taxon>Cichoriinae</taxon>
        <taxon>Cichorium</taxon>
    </lineage>
</organism>
<gene>
    <name evidence="1" type="ORF">L2E82_46075</name>
</gene>
<comment type="caution">
    <text evidence="1">The sequence shown here is derived from an EMBL/GenBank/DDBJ whole genome shotgun (WGS) entry which is preliminary data.</text>
</comment>
<name>A0ACB8YTL9_CICIN</name>
<accession>A0ACB8YTL9</accession>
<proteinExistence type="predicted"/>
<protein>
    <submittedName>
        <fullName evidence="1">Uncharacterized protein</fullName>
    </submittedName>
</protein>
<evidence type="ECO:0000313" key="2">
    <source>
        <dbReference type="Proteomes" id="UP001055811"/>
    </source>
</evidence>
<keyword evidence="2" id="KW-1185">Reference proteome</keyword>